<feature type="domain" description="Beta-ketoacyl synthase-like N-terminal" evidence="10">
    <location>
        <begin position="1"/>
        <end position="89"/>
    </location>
</feature>
<evidence type="ECO:0000259" key="10">
    <source>
        <dbReference type="Pfam" id="PF00109"/>
    </source>
</evidence>
<dbReference type="SUPFAM" id="SSF53901">
    <property type="entry name" value="Thiolase-like"/>
    <property type="match status" value="1"/>
</dbReference>
<evidence type="ECO:0000256" key="6">
    <source>
        <dbReference type="ARBA" id="ARBA00041620"/>
    </source>
</evidence>
<dbReference type="GO" id="GO:0006633">
    <property type="term" value="P:fatty acid biosynthetic process"/>
    <property type="evidence" value="ECO:0007669"/>
    <property type="project" value="TreeGrafter"/>
</dbReference>
<keyword evidence="4" id="KW-0012">Acyltransferase</keyword>
<dbReference type="EMBL" id="AUZZ01001964">
    <property type="protein sequence ID" value="EQD62288.1"/>
    <property type="molecule type" value="Genomic_DNA"/>
</dbReference>
<comment type="catalytic activity">
    <reaction evidence="8">
        <text>(3Z)-decenoyl-[ACP] + malonyl-[ACP] + H(+) = 3-oxo-(5Z)-dodecenoyl-[ACP] + holo-[ACP] + CO2</text>
        <dbReference type="Rhea" id="RHEA:54940"/>
        <dbReference type="Rhea" id="RHEA-COMP:9623"/>
        <dbReference type="Rhea" id="RHEA-COMP:9685"/>
        <dbReference type="Rhea" id="RHEA-COMP:9927"/>
        <dbReference type="Rhea" id="RHEA-COMP:14042"/>
        <dbReference type="ChEBI" id="CHEBI:15378"/>
        <dbReference type="ChEBI" id="CHEBI:16526"/>
        <dbReference type="ChEBI" id="CHEBI:64479"/>
        <dbReference type="ChEBI" id="CHEBI:78449"/>
        <dbReference type="ChEBI" id="CHEBI:78798"/>
        <dbReference type="ChEBI" id="CHEBI:138410"/>
    </reaction>
    <physiologicalReaction direction="left-to-right" evidence="8">
        <dbReference type="Rhea" id="RHEA:54941"/>
    </physiologicalReaction>
</comment>
<gene>
    <name evidence="11" type="ORF">B2A_02897</name>
</gene>
<evidence type="ECO:0000256" key="3">
    <source>
        <dbReference type="ARBA" id="ARBA00022679"/>
    </source>
</evidence>
<evidence type="ECO:0000256" key="4">
    <source>
        <dbReference type="ARBA" id="ARBA00023315"/>
    </source>
</evidence>
<comment type="caution">
    <text evidence="11">The sequence shown here is derived from an EMBL/GenBank/DDBJ whole genome shotgun (WGS) entry which is preliminary data.</text>
</comment>
<comment type="subcellular location">
    <subcellularLocation>
        <location evidence="1">Cytoplasm</location>
    </subcellularLocation>
</comment>
<evidence type="ECO:0000256" key="8">
    <source>
        <dbReference type="ARBA" id="ARBA00048121"/>
    </source>
</evidence>
<dbReference type="PANTHER" id="PTHR11712">
    <property type="entry name" value="POLYKETIDE SYNTHASE-RELATED"/>
    <property type="match status" value="1"/>
</dbReference>
<protein>
    <recommendedName>
        <fullName evidence="5">3-oxoacyl-[acyl-carrier-protein] synthase 1</fullName>
    </recommendedName>
    <alternativeName>
        <fullName evidence="6">3-oxoacyl-[acyl-carrier-protein] synthase I</fullName>
    </alternativeName>
    <alternativeName>
        <fullName evidence="7">Beta-ketoacyl-ACP synthase I</fullName>
    </alternativeName>
</protein>
<name>T1B116_9ZZZZ</name>
<evidence type="ECO:0000256" key="2">
    <source>
        <dbReference type="ARBA" id="ARBA00011738"/>
    </source>
</evidence>
<dbReference type="PANTHER" id="PTHR11712:SF306">
    <property type="entry name" value="3-OXOACYL-[ACYL-CARRIER-PROTEIN] SYNTHASE 1"/>
    <property type="match status" value="1"/>
</dbReference>
<comment type="catalytic activity">
    <reaction evidence="9">
        <text>a fatty acyl-[ACP] + malonyl-[ACP] + H(+) = a 3-oxoacyl-[ACP] + holo-[ACP] + CO2</text>
        <dbReference type="Rhea" id="RHEA:22836"/>
        <dbReference type="Rhea" id="RHEA-COMP:9623"/>
        <dbReference type="Rhea" id="RHEA-COMP:9685"/>
        <dbReference type="Rhea" id="RHEA-COMP:9916"/>
        <dbReference type="Rhea" id="RHEA-COMP:14125"/>
        <dbReference type="ChEBI" id="CHEBI:15378"/>
        <dbReference type="ChEBI" id="CHEBI:16526"/>
        <dbReference type="ChEBI" id="CHEBI:64479"/>
        <dbReference type="ChEBI" id="CHEBI:78449"/>
        <dbReference type="ChEBI" id="CHEBI:78776"/>
        <dbReference type="ChEBI" id="CHEBI:138651"/>
        <dbReference type="EC" id="2.3.1.41"/>
    </reaction>
    <physiologicalReaction direction="left-to-right" evidence="9">
        <dbReference type="Rhea" id="RHEA:22837"/>
    </physiologicalReaction>
</comment>
<sequence>MKRVVVTGIGIVSCLGNDAATVTESLIHSRSGIRSERQFGTFGLRSRIAGVPQIDLDGLIDRKDRRFMGDAAAYGHVAMARAIADSGLT</sequence>
<feature type="non-terminal residue" evidence="11">
    <location>
        <position position="89"/>
    </location>
</feature>
<evidence type="ECO:0000256" key="5">
    <source>
        <dbReference type="ARBA" id="ARBA00039450"/>
    </source>
</evidence>
<comment type="subunit">
    <text evidence="2">Homodimer.</text>
</comment>
<accession>T1B116</accession>
<dbReference type="Pfam" id="PF00109">
    <property type="entry name" value="ketoacyl-synt"/>
    <property type="match status" value="1"/>
</dbReference>
<dbReference type="Gene3D" id="3.40.47.10">
    <property type="match status" value="1"/>
</dbReference>
<evidence type="ECO:0000256" key="9">
    <source>
        <dbReference type="ARBA" id="ARBA00048506"/>
    </source>
</evidence>
<evidence type="ECO:0000313" key="11">
    <source>
        <dbReference type="EMBL" id="EQD62288.1"/>
    </source>
</evidence>
<dbReference type="InterPro" id="IPR000794">
    <property type="entry name" value="Beta-ketoacyl_synthase"/>
</dbReference>
<reference evidence="11" key="1">
    <citation type="submission" date="2013-08" db="EMBL/GenBank/DDBJ databases">
        <authorList>
            <person name="Mendez C."/>
            <person name="Richter M."/>
            <person name="Ferrer M."/>
            <person name="Sanchez J."/>
        </authorList>
    </citation>
    <scope>NUCLEOTIDE SEQUENCE</scope>
</reference>
<proteinExistence type="predicted"/>
<keyword evidence="3" id="KW-0808">Transferase</keyword>
<organism evidence="11">
    <name type="scientific">mine drainage metagenome</name>
    <dbReference type="NCBI Taxonomy" id="410659"/>
    <lineage>
        <taxon>unclassified sequences</taxon>
        <taxon>metagenomes</taxon>
        <taxon>ecological metagenomes</taxon>
    </lineage>
</organism>
<dbReference type="InterPro" id="IPR016039">
    <property type="entry name" value="Thiolase-like"/>
</dbReference>
<dbReference type="InterPro" id="IPR014030">
    <property type="entry name" value="Ketoacyl_synth_N"/>
</dbReference>
<reference evidence="11" key="2">
    <citation type="journal article" date="2014" name="ISME J.">
        <title>Microbial stratification in low pH oxic and suboxic macroscopic growths along an acid mine drainage.</title>
        <authorList>
            <person name="Mendez-Garcia C."/>
            <person name="Mesa V."/>
            <person name="Sprenger R.R."/>
            <person name="Richter M."/>
            <person name="Diez M.S."/>
            <person name="Solano J."/>
            <person name="Bargiela R."/>
            <person name="Golyshina O.V."/>
            <person name="Manteca A."/>
            <person name="Ramos J.L."/>
            <person name="Gallego J.R."/>
            <person name="Llorente I."/>
            <person name="Martins Dos Santos V.A."/>
            <person name="Jensen O.N."/>
            <person name="Pelaez A.I."/>
            <person name="Sanchez J."/>
            <person name="Ferrer M."/>
        </authorList>
    </citation>
    <scope>NUCLEOTIDE SEQUENCE</scope>
</reference>
<evidence type="ECO:0000256" key="7">
    <source>
        <dbReference type="ARBA" id="ARBA00042143"/>
    </source>
</evidence>
<dbReference type="AlphaFoldDB" id="T1B116"/>
<dbReference type="GO" id="GO:0005829">
    <property type="term" value="C:cytosol"/>
    <property type="evidence" value="ECO:0007669"/>
    <property type="project" value="TreeGrafter"/>
</dbReference>
<evidence type="ECO:0000256" key="1">
    <source>
        <dbReference type="ARBA" id="ARBA00004496"/>
    </source>
</evidence>
<dbReference type="GO" id="GO:0004315">
    <property type="term" value="F:3-oxoacyl-[acyl-carrier-protein] synthase activity"/>
    <property type="evidence" value="ECO:0007669"/>
    <property type="project" value="UniProtKB-EC"/>
</dbReference>